<gene>
    <name evidence="2" type="ORF">SDC9_181599</name>
</gene>
<feature type="compositionally biased region" description="Basic residues" evidence="1">
    <location>
        <begin position="133"/>
        <end position="144"/>
    </location>
</feature>
<dbReference type="AlphaFoldDB" id="A0A645H6H9"/>
<accession>A0A645H6H9</accession>
<sequence>MGDRTAVRPGLRLLCLVRRAAQLRFGRGLPSGRGRIPPLVAGQLSPDRQGHPDYPHRLLADHAQGDESAAAGNGFRPRLVADRQDQDEQIPRQCDQSDGDDRPLRRRRLPLLPAGGDVAGDGRELYRGDLRRALQHRSGQRPRQSHQPGAEDGAAQLRRRDSLSPRPGRGGRGAAGHGRPRARRHGDGLP</sequence>
<proteinExistence type="predicted"/>
<comment type="caution">
    <text evidence="2">The sequence shown here is derived from an EMBL/GenBank/DDBJ whole genome shotgun (WGS) entry which is preliminary data.</text>
</comment>
<dbReference type="EMBL" id="VSSQ01086977">
    <property type="protein sequence ID" value="MPN34106.1"/>
    <property type="molecule type" value="Genomic_DNA"/>
</dbReference>
<feature type="compositionally biased region" description="Basic and acidic residues" evidence="1">
    <location>
        <begin position="120"/>
        <end position="132"/>
    </location>
</feature>
<evidence type="ECO:0000313" key="2">
    <source>
        <dbReference type="EMBL" id="MPN34106.1"/>
    </source>
</evidence>
<reference evidence="2" key="1">
    <citation type="submission" date="2019-08" db="EMBL/GenBank/DDBJ databases">
        <authorList>
            <person name="Kucharzyk K."/>
            <person name="Murdoch R.W."/>
            <person name="Higgins S."/>
            <person name="Loffler F."/>
        </authorList>
    </citation>
    <scope>NUCLEOTIDE SEQUENCE</scope>
</reference>
<feature type="region of interest" description="Disordered" evidence="1">
    <location>
        <begin position="27"/>
        <end position="58"/>
    </location>
</feature>
<feature type="region of interest" description="Disordered" evidence="1">
    <location>
        <begin position="82"/>
        <end position="190"/>
    </location>
</feature>
<feature type="compositionally biased region" description="Basic and acidic residues" evidence="1">
    <location>
        <begin position="48"/>
        <end position="58"/>
    </location>
</feature>
<protein>
    <submittedName>
        <fullName evidence="2">Uncharacterized protein</fullName>
    </submittedName>
</protein>
<name>A0A645H6H9_9ZZZZ</name>
<evidence type="ECO:0000256" key="1">
    <source>
        <dbReference type="SAM" id="MobiDB-lite"/>
    </source>
</evidence>
<organism evidence="2">
    <name type="scientific">bioreactor metagenome</name>
    <dbReference type="NCBI Taxonomy" id="1076179"/>
    <lineage>
        <taxon>unclassified sequences</taxon>
        <taxon>metagenomes</taxon>
        <taxon>ecological metagenomes</taxon>
    </lineage>
</organism>